<name>A0ABT5Z7B2_9ACTN</name>
<dbReference type="EMBL" id="JARHTQ010000025">
    <property type="protein sequence ID" value="MDF2259716.1"/>
    <property type="molecule type" value="Genomic_DNA"/>
</dbReference>
<protein>
    <submittedName>
        <fullName evidence="1">Uncharacterized protein</fullName>
    </submittedName>
</protein>
<organism evidence="1 2">
    <name type="scientific">Streptantibioticus ferralitis</name>
    <dbReference type="NCBI Taxonomy" id="236510"/>
    <lineage>
        <taxon>Bacteria</taxon>
        <taxon>Bacillati</taxon>
        <taxon>Actinomycetota</taxon>
        <taxon>Actinomycetes</taxon>
        <taxon>Kitasatosporales</taxon>
        <taxon>Streptomycetaceae</taxon>
        <taxon>Streptantibioticus</taxon>
    </lineage>
</organism>
<accession>A0ABT5Z7B2</accession>
<comment type="caution">
    <text evidence="1">The sequence shown here is derived from an EMBL/GenBank/DDBJ whole genome shotgun (WGS) entry which is preliminary data.</text>
</comment>
<keyword evidence="2" id="KW-1185">Reference proteome</keyword>
<reference evidence="1 2" key="1">
    <citation type="submission" date="2023-03" db="EMBL/GenBank/DDBJ databases">
        <title>Draft genome sequence of type strain Streptomyces ferralitis JCM 14344.</title>
        <authorList>
            <person name="Klaysubun C."/>
            <person name="Duangmal K."/>
        </authorList>
    </citation>
    <scope>NUCLEOTIDE SEQUENCE [LARGE SCALE GENOMIC DNA]</scope>
    <source>
        <strain evidence="1 2">JCM 14344</strain>
    </source>
</reference>
<sequence length="161" mass="17088">MDTKHCAVDGWVDAIPAPGPHGTATFDLTIRPADADTLPEDAPDTVVSCTAKDAGIVHNLLTGIQPSDLLRVTGTLAQPATPGERARLTVDVLEVLDTALVPALREMVIDRYGDYVVIFDADTDAVPVFTAQGQWVGLADNPDAIATLIDIHERVHGGDDR</sequence>
<evidence type="ECO:0000313" key="1">
    <source>
        <dbReference type="EMBL" id="MDF2259716.1"/>
    </source>
</evidence>
<dbReference type="RefSeq" id="WP_275819599.1">
    <property type="nucleotide sequence ID" value="NZ_BAAANM010000028.1"/>
</dbReference>
<evidence type="ECO:0000313" key="2">
    <source>
        <dbReference type="Proteomes" id="UP001220022"/>
    </source>
</evidence>
<gene>
    <name evidence="1" type="ORF">P2L57_29545</name>
</gene>
<dbReference type="Proteomes" id="UP001220022">
    <property type="component" value="Unassembled WGS sequence"/>
</dbReference>
<proteinExistence type="predicted"/>